<dbReference type="AlphaFoldDB" id="A0A5C7IUQ5"/>
<dbReference type="EMBL" id="VAHF01000001">
    <property type="protein sequence ID" value="TXG72828.1"/>
    <property type="molecule type" value="Genomic_DNA"/>
</dbReference>
<evidence type="ECO:0000313" key="1">
    <source>
        <dbReference type="EMBL" id="TXG72828.1"/>
    </source>
</evidence>
<dbReference type="PANTHER" id="PTHR46890:SF48">
    <property type="entry name" value="RNA-DIRECTED DNA POLYMERASE"/>
    <property type="match status" value="1"/>
</dbReference>
<keyword evidence="2" id="KW-1185">Reference proteome</keyword>
<organism evidence="1 2">
    <name type="scientific">Acer yangbiense</name>
    <dbReference type="NCBI Taxonomy" id="1000413"/>
    <lineage>
        <taxon>Eukaryota</taxon>
        <taxon>Viridiplantae</taxon>
        <taxon>Streptophyta</taxon>
        <taxon>Embryophyta</taxon>
        <taxon>Tracheophyta</taxon>
        <taxon>Spermatophyta</taxon>
        <taxon>Magnoliopsida</taxon>
        <taxon>eudicotyledons</taxon>
        <taxon>Gunneridae</taxon>
        <taxon>Pentapetalae</taxon>
        <taxon>rosids</taxon>
        <taxon>malvids</taxon>
        <taxon>Sapindales</taxon>
        <taxon>Sapindaceae</taxon>
        <taxon>Hippocastanoideae</taxon>
        <taxon>Acereae</taxon>
        <taxon>Acer</taxon>
    </lineage>
</organism>
<evidence type="ECO:0000313" key="2">
    <source>
        <dbReference type="Proteomes" id="UP000323000"/>
    </source>
</evidence>
<accession>A0A5C7IUQ5</accession>
<dbReference type="Proteomes" id="UP000323000">
    <property type="component" value="Chromosome 1"/>
</dbReference>
<proteinExistence type="predicted"/>
<gene>
    <name evidence="1" type="ORF">EZV62_001407</name>
</gene>
<protein>
    <submittedName>
        <fullName evidence="1">Uncharacterized protein</fullName>
    </submittedName>
</protein>
<dbReference type="PANTHER" id="PTHR46890">
    <property type="entry name" value="NON-LTR RETROLELEMENT REVERSE TRANSCRIPTASE-LIKE PROTEIN-RELATED"/>
    <property type="match status" value="1"/>
</dbReference>
<reference evidence="2" key="1">
    <citation type="journal article" date="2019" name="Gigascience">
        <title>De novo genome assembly of the endangered Acer yangbiense, a plant species with extremely small populations endemic to Yunnan Province, China.</title>
        <authorList>
            <person name="Yang J."/>
            <person name="Wariss H.M."/>
            <person name="Tao L."/>
            <person name="Zhang R."/>
            <person name="Yun Q."/>
            <person name="Hollingsworth P."/>
            <person name="Dao Z."/>
            <person name="Luo G."/>
            <person name="Guo H."/>
            <person name="Ma Y."/>
            <person name="Sun W."/>
        </authorList>
    </citation>
    <scope>NUCLEOTIDE SEQUENCE [LARGE SCALE GENOMIC DNA]</scope>
    <source>
        <strain evidence="2">cv. Malutang</strain>
    </source>
</reference>
<dbReference type="InterPro" id="IPR052343">
    <property type="entry name" value="Retrotransposon-Effector_Assoc"/>
</dbReference>
<dbReference type="OrthoDB" id="1937198at2759"/>
<name>A0A5C7IUQ5_9ROSI</name>
<sequence length="143" mass="15715">MKDFQPLSLCSVVYKIVTKTLAKRLKEALSDIIELSQSAIVPGRLIFDNASISFELFHSLNNIKKGKVGWATIKVDLMEIIPTNQTLSCALICCSGKHITCSSNGNGKREFWVRNQPKKARMKAPVRGYCAGATSETISAPKV</sequence>
<comment type="caution">
    <text evidence="1">The sequence shown here is derived from an EMBL/GenBank/DDBJ whole genome shotgun (WGS) entry which is preliminary data.</text>
</comment>